<name>A0A5N6UTE9_ASPTM</name>
<evidence type="ECO:0000313" key="1">
    <source>
        <dbReference type="EMBL" id="KAE8161919.1"/>
    </source>
</evidence>
<reference evidence="1 2" key="1">
    <citation type="submission" date="2019-04" db="EMBL/GenBank/DDBJ databases">
        <title>Friends and foes A comparative genomics study of 23 Aspergillus species from section Flavi.</title>
        <authorList>
            <consortium name="DOE Joint Genome Institute"/>
            <person name="Kjaerbolling I."/>
            <person name="Vesth T."/>
            <person name="Frisvad J.C."/>
            <person name="Nybo J.L."/>
            <person name="Theobald S."/>
            <person name="Kildgaard S."/>
            <person name="Isbrandt T."/>
            <person name="Kuo A."/>
            <person name="Sato A."/>
            <person name="Lyhne E.K."/>
            <person name="Kogle M.E."/>
            <person name="Wiebenga A."/>
            <person name="Kun R.S."/>
            <person name="Lubbers R.J."/>
            <person name="Makela M.R."/>
            <person name="Barry K."/>
            <person name="Chovatia M."/>
            <person name="Clum A."/>
            <person name="Daum C."/>
            <person name="Haridas S."/>
            <person name="He G."/>
            <person name="LaButti K."/>
            <person name="Lipzen A."/>
            <person name="Mondo S."/>
            <person name="Riley R."/>
            <person name="Salamov A."/>
            <person name="Simmons B.A."/>
            <person name="Magnuson J.K."/>
            <person name="Henrissat B."/>
            <person name="Mortensen U.H."/>
            <person name="Larsen T.O."/>
            <person name="Devries R.P."/>
            <person name="Grigoriev I.V."/>
            <person name="Machida M."/>
            <person name="Baker S.E."/>
            <person name="Andersen M.R."/>
        </authorList>
    </citation>
    <scope>NUCLEOTIDE SEQUENCE [LARGE SCALE GENOMIC DNA]</scope>
    <source>
        <strain evidence="1 2">CBS 117626</strain>
    </source>
</reference>
<accession>A0A5N6UTE9</accession>
<dbReference type="Proteomes" id="UP000326950">
    <property type="component" value="Unassembled WGS sequence"/>
</dbReference>
<proteinExistence type="predicted"/>
<gene>
    <name evidence="1" type="ORF">BDV40DRAFT_266307</name>
</gene>
<dbReference type="EMBL" id="ML738635">
    <property type="protein sequence ID" value="KAE8161919.1"/>
    <property type="molecule type" value="Genomic_DNA"/>
</dbReference>
<dbReference type="AlphaFoldDB" id="A0A5N6UTE9"/>
<protein>
    <submittedName>
        <fullName evidence="1">Uncharacterized protein</fullName>
    </submittedName>
</protein>
<organism evidence="1 2">
    <name type="scientific">Aspergillus tamarii</name>
    <dbReference type="NCBI Taxonomy" id="41984"/>
    <lineage>
        <taxon>Eukaryota</taxon>
        <taxon>Fungi</taxon>
        <taxon>Dikarya</taxon>
        <taxon>Ascomycota</taxon>
        <taxon>Pezizomycotina</taxon>
        <taxon>Eurotiomycetes</taxon>
        <taxon>Eurotiomycetidae</taxon>
        <taxon>Eurotiales</taxon>
        <taxon>Aspergillaceae</taxon>
        <taxon>Aspergillus</taxon>
        <taxon>Aspergillus subgen. Circumdati</taxon>
    </lineage>
</organism>
<keyword evidence="2" id="KW-1185">Reference proteome</keyword>
<sequence length="85" mass="9821">MLIADQEAFDTGLFRVVYLDSKRNVIREMLVEADEQTITDVAMDWYNLNLPEALWEEGTIAHKYRVTGDLGKELYRATEADLLEP</sequence>
<dbReference type="OrthoDB" id="4364812at2759"/>
<evidence type="ECO:0000313" key="2">
    <source>
        <dbReference type="Proteomes" id="UP000326950"/>
    </source>
</evidence>